<keyword evidence="2" id="KW-1185">Reference proteome</keyword>
<evidence type="ECO:0000313" key="2">
    <source>
        <dbReference type="Proteomes" id="UP001149079"/>
    </source>
</evidence>
<organism evidence="1 2">
    <name type="scientific">Penicillium bovifimosum</name>
    <dbReference type="NCBI Taxonomy" id="126998"/>
    <lineage>
        <taxon>Eukaryota</taxon>
        <taxon>Fungi</taxon>
        <taxon>Dikarya</taxon>
        <taxon>Ascomycota</taxon>
        <taxon>Pezizomycotina</taxon>
        <taxon>Eurotiomycetes</taxon>
        <taxon>Eurotiomycetidae</taxon>
        <taxon>Eurotiales</taxon>
        <taxon>Aspergillaceae</taxon>
        <taxon>Penicillium</taxon>
    </lineage>
</organism>
<accession>A0A9W9GY24</accession>
<sequence length="257" mass="29113">MATDEMSASRLAILHDLFSDSISAQKAAEHLASISLANEEEPEEGITSLWKLIIKCAYELPQQHDKIVDVLVQLSKLPDAKTSSGEPILLYEKQVWKDLPTLGWQFRDEWNKNVDASPPDRRQSTISQIINRDKLVARLMATKEPVFAYSWFALITLREALETPTEELSPESLEALIPAAAAWISILGKEIYEWNEEFDGALGRGGPLWEGRHGFSKERWQLWRKRFGDMARTELAIGDELKTSASEAVSMMQKIEN</sequence>
<reference evidence="1" key="1">
    <citation type="submission" date="2022-11" db="EMBL/GenBank/DDBJ databases">
        <authorList>
            <person name="Petersen C."/>
        </authorList>
    </citation>
    <scope>NUCLEOTIDE SEQUENCE</scope>
    <source>
        <strain evidence="1">IBT 22155</strain>
    </source>
</reference>
<dbReference type="AlphaFoldDB" id="A0A9W9GY24"/>
<dbReference type="RefSeq" id="XP_056521820.1">
    <property type="nucleotide sequence ID" value="XM_056668224.1"/>
</dbReference>
<dbReference type="PANTHER" id="PTHR38797:SF4">
    <property type="entry name" value="NUCLEAR PORE COMPLEX PROTEIN NUP85"/>
    <property type="match status" value="1"/>
</dbReference>
<comment type="caution">
    <text evidence="1">The sequence shown here is derived from an EMBL/GenBank/DDBJ whole genome shotgun (WGS) entry which is preliminary data.</text>
</comment>
<dbReference type="Pfam" id="PF12311">
    <property type="entry name" value="DUF3632"/>
    <property type="match status" value="1"/>
</dbReference>
<dbReference type="GeneID" id="81407394"/>
<evidence type="ECO:0000313" key="1">
    <source>
        <dbReference type="EMBL" id="KAJ5131441.1"/>
    </source>
</evidence>
<dbReference type="InterPro" id="IPR022085">
    <property type="entry name" value="OpdG"/>
</dbReference>
<gene>
    <name evidence="1" type="ORF">N7515_007480</name>
</gene>
<dbReference type="PANTHER" id="PTHR38797">
    <property type="entry name" value="NUCLEAR PORE COMPLEX PROTEIN NUP85-RELATED"/>
    <property type="match status" value="1"/>
</dbReference>
<proteinExistence type="predicted"/>
<dbReference type="EMBL" id="JAPQKL010000005">
    <property type="protein sequence ID" value="KAJ5131441.1"/>
    <property type="molecule type" value="Genomic_DNA"/>
</dbReference>
<dbReference type="Proteomes" id="UP001149079">
    <property type="component" value="Unassembled WGS sequence"/>
</dbReference>
<name>A0A9W9GY24_9EURO</name>
<protein>
    <submittedName>
        <fullName evidence="1">Uncharacterized protein</fullName>
    </submittedName>
</protein>
<reference evidence="1" key="2">
    <citation type="journal article" date="2023" name="IMA Fungus">
        <title>Comparative genomic study of the Penicillium genus elucidates a diverse pangenome and 15 lateral gene transfer events.</title>
        <authorList>
            <person name="Petersen C."/>
            <person name="Sorensen T."/>
            <person name="Nielsen M.R."/>
            <person name="Sondergaard T.E."/>
            <person name="Sorensen J.L."/>
            <person name="Fitzpatrick D.A."/>
            <person name="Frisvad J.C."/>
            <person name="Nielsen K.L."/>
        </authorList>
    </citation>
    <scope>NUCLEOTIDE SEQUENCE</scope>
    <source>
        <strain evidence="1">IBT 22155</strain>
    </source>
</reference>
<dbReference type="OrthoDB" id="3350591at2759"/>
<dbReference type="InterPro" id="IPR053204">
    <property type="entry name" value="Oxopyrrolidines_Biosynth-assoc"/>
</dbReference>